<dbReference type="GO" id="GO:0000150">
    <property type="term" value="F:DNA strand exchange activity"/>
    <property type="evidence" value="ECO:0007669"/>
    <property type="project" value="InterPro"/>
</dbReference>
<dbReference type="CDD" id="cd00338">
    <property type="entry name" value="Ser_Recombinase"/>
    <property type="match status" value="1"/>
</dbReference>
<dbReference type="SMART" id="SM00857">
    <property type="entry name" value="Resolvase"/>
    <property type="match status" value="1"/>
</dbReference>
<evidence type="ECO:0000313" key="5">
    <source>
        <dbReference type="Proteomes" id="UP000198571"/>
    </source>
</evidence>
<accession>A0A1H9ULZ5</accession>
<evidence type="ECO:0000256" key="1">
    <source>
        <dbReference type="SAM" id="Coils"/>
    </source>
</evidence>
<proteinExistence type="predicted"/>
<dbReference type="InterPro" id="IPR006119">
    <property type="entry name" value="Resolv_N"/>
</dbReference>
<dbReference type="Pfam" id="PF00239">
    <property type="entry name" value="Resolvase"/>
    <property type="match status" value="1"/>
</dbReference>
<dbReference type="PROSITE" id="PS51737">
    <property type="entry name" value="RECOMBINASE_DNA_BIND"/>
    <property type="match status" value="1"/>
</dbReference>
<dbReference type="PANTHER" id="PTHR30461:SF23">
    <property type="entry name" value="DNA RECOMBINASE-RELATED"/>
    <property type="match status" value="1"/>
</dbReference>
<reference evidence="5" key="1">
    <citation type="submission" date="2016-10" db="EMBL/GenBank/DDBJ databases">
        <authorList>
            <person name="Varghese N."/>
            <person name="Submissions S."/>
        </authorList>
    </citation>
    <scope>NUCLEOTIDE SEQUENCE [LARGE SCALE GENOMIC DNA]</scope>
    <source>
        <strain evidence="5">S9</strain>
    </source>
</reference>
<feature type="coiled-coil region" evidence="1">
    <location>
        <begin position="362"/>
        <end position="435"/>
    </location>
</feature>
<keyword evidence="1" id="KW-0175">Coiled coil</keyword>
<dbReference type="PROSITE" id="PS51736">
    <property type="entry name" value="RECOMBINASES_3"/>
    <property type="match status" value="1"/>
</dbReference>
<evidence type="ECO:0000259" key="2">
    <source>
        <dbReference type="PROSITE" id="PS51736"/>
    </source>
</evidence>
<dbReference type="Gene3D" id="3.40.50.1390">
    <property type="entry name" value="Resolvase, N-terminal catalytic domain"/>
    <property type="match status" value="1"/>
</dbReference>
<evidence type="ECO:0000259" key="3">
    <source>
        <dbReference type="PROSITE" id="PS51737"/>
    </source>
</evidence>
<name>A0A1H9ULZ5_9BACI</name>
<dbReference type="PANTHER" id="PTHR30461">
    <property type="entry name" value="DNA-INVERTASE FROM LAMBDOID PROPHAGE"/>
    <property type="match status" value="1"/>
</dbReference>
<dbReference type="AlphaFoldDB" id="A0A1H9ULZ5"/>
<dbReference type="SUPFAM" id="SSF53041">
    <property type="entry name" value="Resolvase-like"/>
    <property type="match status" value="1"/>
</dbReference>
<dbReference type="Pfam" id="PF07508">
    <property type="entry name" value="Recombinase"/>
    <property type="match status" value="1"/>
</dbReference>
<sequence length="497" mass="57671">MSYRVGAFVRVSTDRLEQHSSLENQRELIEEYIEEKGWSLKKLYIGPESGTKLNSSMKELLEDIENKRIDILLVKDLFRLARNAELSHRVKNEADKNGIHIVTLNNLVNTMEGNDRWYGLYSMFAQMESENTSEKIKFIFKKKMAQGKFINSTPPYGYRIEDQKLYIREDDTPKVVRRIYHDYLNGASPKAIADKLTTEGVPTPAQVNNRKNAGLKWQENTVRGMLLNRHYIGTVVQGRTTTISITTTKRKQLSEEDQYIVEDVHEPIISKELFNMVQDSMLKRKRNHTVSKKQIFSNLCFCADCGTGMWYRKNRKGYICGKHADQGNKGCKSHLIKEASLLNIIKSDFQAFTSSIDKAVIKKELHKKIANHLRQYEQEINKVKASIEVRNNRKVEFLTLYVEKQMDQESCTAAIDKAKEEINIFEKELEKLQNGQEQNNIDQQNLERDFVDFLFAGQTAMEIVHRIIDKIEVQEDGTPKIYYSFEEPSEQRINTAS</sequence>
<dbReference type="InterPro" id="IPR050639">
    <property type="entry name" value="SSR_resolvase"/>
</dbReference>
<dbReference type="GO" id="GO:0003677">
    <property type="term" value="F:DNA binding"/>
    <property type="evidence" value="ECO:0007669"/>
    <property type="project" value="InterPro"/>
</dbReference>
<keyword evidence="5" id="KW-1185">Reference proteome</keyword>
<dbReference type="Pfam" id="PF13408">
    <property type="entry name" value="Zn_ribbon_recom"/>
    <property type="match status" value="1"/>
</dbReference>
<dbReference type="InterPro" id="IPR025827">
    <property type="entry name" value="Zn_ribbon_recom_dom"/>
</dbReference>
<dbReference type="InterPro" id="IPR036162">
    <property type="entry name" value="Resolvase-like_N_sf"/>
</dbReference>
<feature type="domain" description="Recombinase" evidence="3">
    <location>
        <begin position="155"/>
        <end position="287"/>
    </location>
</feature>
<dbReference type="InterPro" id="IPR011109">
    <property type="entry name" value="DNA_bind_recombinase_dom"/>
</dbReference>
<dbReference type="InterPro" id="IPR038109">
    <property type="entry name" value="DNA_bind_recomb_sf"/>
</dbReference>
<dbReference type="STRING" id="1601833.SAMN05518684_10833"/>
<feature type="domain" description="Resolvase/invertase-type recombinase catalytic" evidence="2">
    <location>
        <begin position="4"/>
        <end position="147"/>
    </location>
</feature>
<evidence type="ECO:0000313" key="4">
    <source>
        <dbReference type="EMBL" id="SES10369.1"/>
    </source>
</evidence>
<dbReference type="Proteomes" id="UP000198571">
    <property type="component" value="Unassembled WGS sequence"/>
</dbReference>
<gene>
    <name evidence="4" type="ORF">SAMN05518684_10833</name>
</gene>
<dbReference type="EMBL" id="FOGT01000008">
    <property type="protein sequence ID" value="SES10369.1"/>
    <property type="molecule type" value="Genomic_DNA"/>
</dbReference>
<organism evidence="4 5">
    <name type="scientific">Salipaludibacillus aurantiacus</name>
    <dbReference type="NCBI Taxonomy" id="1601833"/>
    <lineage>
        <taxon>Bacteria</taxon>
        <taxon>Bacillati</taxon>
        <taxon>Bacillota</taxon>
        <taxon>Bacilli</taxon>
        <taxon>Bacillales</taxon>
        <taxon>Bacillaceae</taxon>
    </lineage>
</organism>
<protein>
    <submittedName>
        <fullName evidence="4">Site-specific DNA recombinase</fullName>
    </submittedName>
</protein>
<dbReference type="Gene3D" id="3.90.1750.20">
    <property type="entry name" value="Putative Large Serine Recombinase, Chain B, Domain 2"/>
    <property type="match status" value="1"/>
</dbReference>